<protein>
    <recommendedName>
        <fullName evidence="1">GAG-pre-integrase domain-containing protein</fullName>
    </recommendedName>
</protein>
<dbReference type="AlphaFoldDB" id="A0AAP0BXR5"/>
<gene>
    <name evidence="2" type="ORF">KSP39_PZI003452</name>
</gene>
<evidence type="ECO:0000313" key="2">
    <source>
        <dbReference type="EMBL" id="KAK8952545.1"/>
    </source>
</evidence>
<dbReference type="Proteomes" id="UP001418222">
    <property type="component" value="Unassembled WGS sequence"/>
</dbReference>
<name>A0AAP0BXR5_9ASPA</name>
<accession>A0AAP0BXR5</accession>
<comment type="caution">
    <text evidence="2">The sequence shown here is derived from an EMBL/GenBank/DDBJ whole genome shotgun (WGS) entry which is preliminary data.</text>
</comment>
<reference evidence="2 3" key="1">
    <citation type="journal article" date="2022" name="Nat. Plants">
        <title>Genomes of leafy and leafless Platanthera orchids illuminate the evolution of mycoheterotrophy.</title>
        <authorList>
            <person name="Li M.H."/>
            <person name="Liu K.W."/>
            <person name="Li Z."/>
            <person name="Lu H.C."/>
            <person name="Ye Q.L."/>
            <person name="Zhang D."/>
            <person name="Wang J.Y."/>
            <person name="Li Y.F."/>
            <person name="Zhong Z.M."/>
            <person name="Liu X."/>
            <person name="Yu X."/>
            <person name="Liu D.K."/>
            <person name="Tu X.D."/>
            <person name="Liu B."/>
            <person name="Hao Y."/>
            <person name="Liao X.Y."/>
            <person name="Jiang Y.T."/>
            <person name="Sun W.H."/>
            <person name="Chen J."/>
            <person name="Chen Y.Q."/>
            <person name="Ai Y."/>
            <person name="Zhai J.W."/>
            <person name="Wu S.S."/>
            <person name="Zhou Z."/>
            <person name="Hsiao Y.Y."/>
            <person name="Wu W.L."/>
            <person name="Chen Y.Y."/>
            <person name="Lin Y.F."/>
            <person name="Hsu J.L."/>
            <person name="Li C.Y."/>
            <person name="Wang Z.W."/>
            <person name="Zhao X."/>
            <person name="Zhong W.Y."/>
            <person name="Ma X.K."/>
            <person name="Ma L."/>
            <person name="Huang J."/>
            <person name="Chen G.Z."/>
            <person name="Huang M.Z."/>
            <person name="Huang L."/>
            <person name="Peng D.H."/>
            <person name="Luo Y.B."/>
            <person name="Zou S.Q."/>
            <person name="Chen S.P."/>
            <person name="Lan S."/>
            <person name="Tsai W.C."/>
            <person name="Van de Peer Y."/>
            <person name="Liu Z.J."/>
        </authorList>
    </citation>
    <scope>NUCLEOTIDE SEQUENCE [LARGE SCALE GENOMIC DNA]</scope>
    <source>
        <strain evidence="2">Lor287</strain>
    </source>
</reference>
<keyword evidence="3" id="KW-1185">Reference proteome</keyword>
<evidence type="ECO:0000313" key="3">
    <source>
        <dbReference type="Proteomes" id="UP001418222"/>
    </source>
</evidence>
<feature type="domain" description="GAG-pre-integrase" evidence="1">
    <location>
        <begin position="8"/>
        <end position="63"/>
    </location>
</feature>
<dbReference type="EMBL" id="JBBWWQ010000003">
    <property type="protein sequence ID" value="KAK8952545.1"/>
    <property type="molecule type" value="Genomic_DNA"/>
</dbReference>
<proteinExistence type="predicted"/>
<sequence length="69" mass="7452">MRGVRHHNLYYLQGSTVTGTVTVADDSLDVSTLWHVRLAHAGEASLQALSRQGLIKGAKSCKLDFVSNA</sequence>
<dbReference type="InterPro" id="IPR025724">
    <property type="entry name" value="GAG-pre-integrase_dom"/>
</dbReference>
<organism evidence="2 3">
    <name type="scientific">Platanthera zijinensis</name>
    <dbReference type="NCBI Taxonomy" id="2320716"/>
    <lineage>
        <taxon>Eukaryota</taxon>
        <taxon>Viridiplantae</taxon>
        <taxon>Streptophyta</taxon>
        <taxon>Embryophyta</taxon>
        <taxon>Tracheophyta</taxon>
        <taxon>Spermatophyta</taxon>
        <taxon>Magnoliopsida</taxon>
        <taxon>Liliopsida</taxon>
        <taxon>Asparagales</taxon>
        <taxon>Orchidaceae</taxon>
        <taxon>Orchidoideae</taxon>
        <taxon>Orchideae</taxon>
        <taxon>Orchidinae</taxon>
        <taxon>Platanthera</taxon>
    </lineage>
</organism>
<dbReference type="Pfam" id="PF13976">
    <property type="entry name" value="gag_pre-integrs"/>
    <property type="match status" value="1"/>
</dbReference>
<evidence type="ECO:0000259" key="1">
    <source>
        <dbReference type="Pfam" id="PF13976"/>
    </source>
</evidence>